<reference evidence="1 2" key="1">
    <citation type="submission" date="2018-01" db="EMBL/GenBank/DDBJ databases">
        <title>Whole genome analyses suggest that Burkholderia sensu lato contains two further novel genera in the rhizoxinica-symbiotica group Mycetohabitans gen. nov., and Trinickia gen. nov.: implications for the evolution of diazotrophy and nodulation in the Burkholderiaceae.</title>
        <authorList>
            <person name="Estrada-de los Santos P."/>
            <person name="Palmer M."/>
            <person name="Chavez-Ramirez B."/>
            <person name="Beukes C."/>
            <person name="Steenkamp E.T."/>
            <person name="Hirsch A.M."/>
            <person name="Manyaka P."/>
            <person name="Maluk M."/>
            <person name="Lafos M."/>
            <person name="Crook M."/>
            <person name="Gross E."/>
            <person name="Simon M.F."/>
            <person name="Bueno dos Reis Junior F."/>
            <person name="Poole P.S."/>
            <person name="Venter S.N."/>
            <person name="James E.K."/>
        </authorList>
    </citation>
    <scope>NUCLEOTIDE SEQUENCE [LARGE SCALE GENOMIC DNA]</scope>
    <source>
        <strain evidence="1 2">GIMN1.004</strain>
    </source>
</reference>
<organism evidence="1 2">
    <name type="scientific">Trinickia dabaoshanensis</name>
    <dbReference type="NCBI Taxonomy" id="564714"/>
    <lineage>
        <taxon>Bacteria</taxon>
        <taxon>Pseudomonadati</taxon>
        <taxon>Pseudomonadota</taxon>
        <taxon>Betaproteobacteria</taxon>
        <taxon>Burkholderiales</taxon>
        <taxon>Burkholderiaceae</taxon>
        <taxon>Trinickia</taxon>
    </lineage>
</organism>
<sequence>MYRETGERPGSETERSMTQTIIQEHPDAAPLTAVFIDVLKQTKRFRPIMRPWRRKDAHGDGDLRCIYCKGLIAAQRDMTAGRRPACAALVIPAQSGGCVSGYDNVVPCCIDCRAVKAARDLLEWRTDIDDELRARRLRALHASLNHVVPLTARTAAGAETVLRKRWEQPRFRVLGNVFMQYGFLAWPAGSLPSTQGDGLMFVLQRTFGAVDVSPDRVWTVFRLPRESWHAAAWLFIEANALLVKVDLPPTMAIRFPAWDPISLPDEHHGRWWVTLSADVWIEDVVRYWKRMALARRAARAEINE</sequence>
<dbReference type="AlphaFoldDB" id="A0A2N7W0T7"/>
<protein>
    <submittedName>
        <fullName evidence="1">Uncharacterized protein</fullName>
    </submittedName>
</protein>
<dbReference type="Gene3D" id="1.10.30.50">
    <property type="match status" value="1"/>
</dbReference>
<evidence type="ECO:0000313" key="1">
    <source>
        <dbReference type="EMBL" id="PMS23028.1"/>
    </source>
</evidence>
<comment type="caution">
    <text evidence="1">The sequence shown here is derived from an EMBL/GenBank/DDBJ whole genome shotgun (WGS) entry which is preliminary data.</text>
</comment>
<proteinExistence type="predicted"/>
<gene>
    <name evidence="1" type="ORF">C0Z18_02055</name>
</gene>
<dbReference type="EMBL" id="PNYA01000002">
    <property type="protein sequence ID" value="PMS23028.1"/>
    <property type="molecule type" value="Genomic_DNA"/>
</dbReference>
<name>A0A2N7W0T7_9BURK</name>
<accession>A0A2N7W0T7</accession>
<dbReference type="Proteomes" id="UP000235616">
    <property type="component" value="Unassembled WGS sequence"/>
</dbReference>
<evidence type="ECO:0000313" key="2">
    <source>
        <dbReference type="Proteomes" id="UP000235616"/>
    </source>
</evidence>
<keyword evidence="2" id="KW-1185">Reference proteome</keyword>